<comment type="caution">
    <text evidence="2">The sequence shown here is derived from an EMBL/GenBank/DDBJ whole genome shotgun (WGS) entry which is preliminary data.</text>
</comment>
<reference evidence="2 3" key="1">
    <citation type="submission" date="2019-07" db="EMBL/GenBank/DDBJ databases">
        <title>Genomic Encyclopedia of Archaeal and Bacterial Type Strains, Phase II (KMG-II): from individual species to whole genera.</title>
        <authorList>
            <person name="Goeker M."/>
        </authorList>
    </citation>
    <scope>NUCLEOTIDE SEQUENCE [LARGE SCALE GENOMIC DNA]</scope>
    <source>
        <strain evidence="2 3">DSM 21935</strain>
    </source>
</reference>
<keyword evidence="1" id="KW-0472">Membrane</keyword>
<feature type="transmembrane region" description="Helical" evidence="1">
    <location>
        <begin position="48"/>
        <end position="68"/>
    </location>
</feature>
<sequence>MNFSLIQLQQDTVAAADTLSEAYASKWESSSGLEQAGPLMQTLASHDLIFIVLIVSLIIWLVLLFFIIRTDKKVEQLEDQVEQLNTSD</sequence>
<proteinExistence type="predicted"/>
<gene>
    <name evidence="2" type="ORF">LX73_0139</name>
</gene>
<dbReference type="OrthoDB" id="1525171at2"/>
<protein>
    <recommendedName>
        <fullName evidence="4">CcmD family protein</fullName>
    </recommendedName>
</protein>
<keyword evidence="3" id="KW-1185">Reference proteome</keyword>
<dbReference type="AlphaFoldDB" id="A0A5D3YLT9"/>
<keyword evidence="1" id="KW-0812">Transmembrane</keyword>
<evidence type="ECO:0000313" key="2">
    <source>
        <dbReference type="EMBL" id="TYP94850.1"/>
    </source>
</evidence>
<organism evidence="2 3">
    <name type="scientific">Fodinibius salinus</name>
    <dbReference type="NCBI Taxonomy" id="860790"/>
    <lineage>
        <taxon>Bacteria</taxon>
        <taxon>Pseudomonadati</taxon>
        <taxon>Balneolota</taxon>
        <taxon>Balneolia</taxon>
        <taxon>Balneolales</taxon>
        <taxon>Balneolaceae</taxon>
        <taxon>Fodinibius</taxon>
    </lineage>
</organism>
<dbReference type="EMBL" id="VNHY01000001">
    <property type="protein sequence ID" value="TYP94850.1"/>
    <property type="molecule type" value="Genomic_DNA"/>
</dbReference>
<evidence type="ECO:0008006" key="4">
    <source>
        <dbReference type="Google" id="ProtNLM"/>
    </source>
</evidence>
<name>A0A5D3YLT9_9BACT</name>
<dbReference type="Proteomes" id="UP000324595">
    <property type="component" value="Unassembled WGS sequence"/>
</dbReference>
<evidence type="ECO:0000313" key="3">
    <source>
        <dbReference type="Proteomes" id="UP000324595"/>
    </source>
</evidence>
<keyword evidence="1" id="KW-1133">Transmembrane helix</keyword>
<evidence type="ECO:0000256" key="1">
    <source>
        <dbReference type="SAM" id="Phobius"/>
    </source>
</evidence>
<accession>A0A5D3YLT9</accession>
<dbReference type="RefSeq" id="WP_148897545.1">
    <property type="nucleotide sequence ID" value="NZ_VNHY01000001.1"/>
</dbReference>